<feature type="compositionally biased region" description="Polar residues" evidence="5">
    <location>
        <begin position="34"/>
        <end position="43"/>
    </location>
</feature>
<feature type="compositionally biased region" description="Basic and acidic residues" evidence="5">
    <location>
        <begin position="846"/>
        <end position="862"/>
    </location>
</feature>
<feature type="compositionally biased region" description="Basic and acidic residues" evidence="5">
    <location>
        <begin position="405"/>
        <end position="429"/>
    </location>
</feature>
<organism evidence="7 8">
    <name type="scientific">Ceraceosorus bombacis</name>
    <dbReference type="NCBI Taxonomy" id="401625"/>
    <lineage>
        <taxon>Eukaryota</taxon>
        <taxon>Fungi</taxon>
        <taxon>Dikarya</taxon>
        <taxon>Basidiomycota</taxon>
        <taxon>Ustilaginomycotina</taxon>
        <taxon>Exobasidiomycetes</taxon>
        <taxon>Ceraceosorales</taxon>
        <taxon>Ceraceosoraceae</taxon>
        <taxon>Ceraceosorus</taxon>
    </lineage>
</organism>
<evidence type="ECO:0000256" key="2">
    <source>
        <dbReference type="ARBA" id="ARBA00005885"/>
    </source>
</evidence>
<evidence type="ECO:0000256" key="1">
    <source>
        <dbReference type="ARBA" id="ARBA00004245"/>
    </source>
</evidence>
<name>A0A0P1BA78_9BASI</name>
<evidence type="ECO:0000256" key="5">
    <source>
        <dbReference type="SAM" id="MobiDB-lite"/>
    </source>
</evidence>
<reference evidence="7 8" key="1">
    <citation type="submission" date="2014-09" db="EMBL/GenBank/DDBJ databases">
        <authorList>
            <person name="Magalhaes I.L.F."/>
            <person name="Oliveira U."/>
            <person name="Santos F.R."/>
            <person name="Vidigal T.H.D.A."/>
            <person name="Brescovit A.D."/>
            <person name="Santos A.J."/>
        </authorList>
    </citation>
    <scope>NUCLEOTIDE SEQUENCE [LARGE SCALE GENOMIC DNA]</scope>
</reference>
<keyword evidence="8" id="KW-1185">Reference proteome</keyword>
<evidence type="ECO:0000313" key="8">
    <source>
        <dbReference type="Proteomes" id="UP000054845"/>
    </source>
</evidence>
<feature type="domain" description="TPX2 C-terminal" evidence="6">
    <location>
        <begin position="1064"/>
        <end position="1120"/>
    </location>
</feature>
<feature type="compositionally biased region" description="Polar residues" evidence="5">
    <location>
        <begin position="1018"/>
        <end position="1038"/>
    </location>
</feature>
<feature type="compositionally biased region" description="Basic and acidic residues" evidence="5">
    <location>
        <begin position="996"/>
        <end position="1011"/>
    </location>
</feature>
<feature type="region of interest" description="Disordered" evidence="5">
    <location>
        <begin position="405"/>
        <end position="521"/>
    </location>
</feature>
<dbReference type="EMBL" id="CCYA01000173">
    <property type="protein sequence ID" value="CEH12617.1"/>
    <property type="molecule type" value="Genomic_DNA"/>
</dbReference>
<dbReference type="InterPro" id="IPR027329">
    <property type="entry name" value="TPX2_C"/>
</dbReference>
<feature type="region of interest" description="Disordered" evidence="5">
    <location>
        <begin position="934"/>
        <end position="984"/>
    </location>
</feature>
<feature type="region of interest" description="Disordered" evidence="5">
    <location>
        <begin position="1074"/>
        <end position="1154"/>
    </location>
</feature>
<feature type="compositionally biased region" description="Basic and acidic residues" evidence="5">
    <location>
        <begin position="545"/>
        <end position="565"/>
    </location>
</feature>
<dbReference type="GO" id="GO:0005856">
    <property type="term" value="C:cytoskeleton"/>
    <property type="evidence" value="ECO:0007669"/>
    <property type="project" value="UniProtKB-SubCell"/>
</dbReference>
<protein>
    <recommendedName>
        <fullName evidence="6">TPX2 C-terminal domain-containing protein</fullName>
    </recommendedName>
</protein>
<dbReference type="Proteomes" id="UP000054845">
    <property type="component" value="Unassembled WGS sequence"/>
</dbReference>
<feature type="region of interest" description="Disordered" evidence="5">
    <location>
        <begin position="634"/>
        <end position="774"/>
    </location>
</feature>
<feature type="compositionally biased region" description="Basic and acidic residues" evidence="5">
    <location>
        <begin position="1074"/>
        <end position="1098"/>
    </location>
</feature>
<evidence type="ECO:0000256" key="4">
    <source>
        <dbReference type="ARBA" id="ARBA00023212"/>
    </source>
</evidence>
<evidence type="ECO:0000259" key="6">
    <source>
        <dbReference type="Pfam" id="PF06886"/>
    </source>
</evidence>
<sequence>MRLDENTDPNNLTPKTFQKLLLQQASPDGDGRVSKSTHAQQSAAYEALQAQTRPRPRPCARACPPAPPPSRTMPNLADTTMTALPDLGETSTTQLLDMDMDMDWSIRLAPAAPPPGSPPKRTLNDFSSPVRAKVQEGEKKSLFGYWSSPEKSKRGSAGASMKGASTSRGREHEDVVQSQSSKAAAAAAAAAAVAKKHHRASDDDDSQERTKASFEAKVQQEIELDLSAMSEEELERLAWATHERECERECEKQEDEARMARDGVRSTNKSSKHKQADESVMQRLVENDAEATDKQRKEMKKRQSKNHASRPRRGAQGHAITMGASTASASTATEEEEEKASEEHQRQGATGRRAAQQSRAAVPIRRSVGPPCMPRISETSETSEHSSHESCSAAALVDPLAAALREARARAHEQTLEQRQEQRQARSDELSGQEASAEAVLAADELREGSHARRRRSKDAKKSQSSSSSRKRETRSPGKRSPRKSIMPVWKMKGDGEEMEEEEEEGGGEDATAPPALPDAELWARLSAGRKSLAEVRQEEGRTLHVAREMEAVKEPRKGEQELHSRAKLSSSEKTTGKGECGSARKTKKEEEEEEAQREISLHGNVNGGKDEQSDVHLKRTCTLRTAKLMPCTSAKDVQKRSIGHDTFPSGLSDARAEPSASKPTTTTTTTTTAWPAPSAKKVKGSSSSSKVKSPVRSGRLASPAHKRAPSDSDAAVRAKEVQKKSLAMALATTSSGEAEQDAARKRAEPSAPKGVAPATPSARARAKRQEKVQDSFRKAAWLVKNDQSGKRRETRVAAAAAAGGAQEEDGFALEMLTLHELREGCRNGGALRPALDVEPAVKWSEQERVADSSRAIAERHAPTATMAGAPSSRPRRSARLSDKIEEQEQEQEQEQQEQEKEGASRALHIPAGYRLSSTGTLVPLAQSSSFTFSERANRAKKAHLQSKKRDEKQTSSSSGRRRAGEEDDKKGPKANPVPAWLLRRKEELARLEQERLDLQRRRVREEELGKSSRRAKTTSSVTRSSKAPGTASSSTHANAKASKSHTGPGPCPASAPVPFVSSIEARLQERAAWETKRRAHEEELERERERAKRMRVEMEEEEDRRERKRRNPKANPLPQAIYGTFTTTTTTTRSKGLPAYARATRASGRLAEK</sequence>
<dbReference type="AlphaFoldDB" id="A0A0P1BA78"/>
<feature type="compositionally biased region" description="Low complexity" evidence="5">
    <location>
        <begin position="176"/>
        <end position="193"/>
    </location>
</feature>
<feature type="region of interest" description="Disordered" evidence="5">
    <location>
        <begin position="242"/>
        <end position="393"/>
    </location>
</feature>
<feature type="region of interest" description="Disordered" evidence="5">
    <location>
        <begin position="107"/>
        <end position="216"/>
    </location>
</feature>
<feature type="compositionally biased region" description="Acidic residues" evidence="5">
    <location>
        <begin position="497"/>
        <end position="508"/>
    </location>
</feature>
<feature type="compositionally biased region" description="Basic and acidic residues" evidence="5">
    <location>
        <begin position="709"/>
        <end position="724"/>
    </location>
</feature>
<feature type="compositionally biased region" description="Basic and acidic residues" evidence="5">
    <location>
        <begin position="242"/>
        <end position="264"/>
    </location>
</feature>
<keyword evidence="4" id="KW-0206">Cytoskeleton</keyword>
<comment type="similarity">
    <text evidence="2">Belongs to the TPX2 family.</text>
</comment>
<feature type="compositionally biased region" description="Basic and acidic residues" evidence="5">
    <location>
        <begin position="207"/>
        <end position="216"/>
    </location>
</feature>
<keyword evidence="3" id="KW-0963">Cytoplasm</keyword>
<accession>A0A0P1BA78</accession>
<feature type="region of interest" description="Disordered" evidence="5">
    <location>
        <begin position="996"/>
        <end position="1058"/>
    </location>
</feature>
<comment type="subcellular location">
    <subcellularLocation>
        <location evidence="1">Cytoplasm</location>
        <location evidence="1">Cytoskeleton</location>
    </subcellularLocation>
</comment>
<feature type="compositionally biased region" description="Acidic residues" evidence="5">
    <location>
        <begin position="888"/>
        <end position="897"/>
    </location>
</feature>
<feature type="region of interest" description="Disordered" evidence="5">
    <location>
        <begin position="24"/>
        <end position="75"/>
    </location>
</feature>
<dbReference type="Pfam" id="PF06886">
    <property type="entry name" value="TPX2"/>
    <property type="match status" value="1"/>
</dbReference>
<proteinExistence type="inferred from homology"/>
<feature type="compositionally biased region" description="Low complexity" evidence="5">
    <location>
        <begin position="659"/>
        <end position="700"/>
    </location>
</feature>
<evidence type="ECO:0000313" key="7">
    <source>
        <dbReference type="EMBL" id="CEH12617.1"/>
    </source>
</evidence>
<feature type="region of interest" description="Disordered" evidence="5">
    <location>
        <begin position="846"/>
        <end position="912"/>
    </location>
</feature>
<feature type="compositionally biased region" description="Basic residues" evidence="5">
    <location>
        <begin position="297"/>
        <end position="315"/>
    </location>
</feature>
<feature type="region of interest" description="Disordered" evidence="5">
    <location>
        <begin position="545"/>
        <end position="616"/>
    </location>
</feature>
<feature type="compositionally biased region" description="Basic and acidic residues" evidence="5">
    <location>
        <begin position="963"/>
        <end position="972"/>
    </location>
</feature>
<evidence type="ECO:0000256" key="3">
    <source>
        <dbReference type="ARBA" id="ARBA00022490"/>
    </source>
</evidence>